<evidence type="ECO:0000313" key="2">
    <source>
        <dbReference type="EMBL" id="EJU02555.1"/>
    </source>
</evidence>
<feature type="region of interest" description="Disordered" evidence="1">
    <location>
        <begin position="1"/>
        <end position="93"/>
    </location>
</feature>
<dbReference type="HOGENOM" id="CLU_135765_2_0_1"/>
<sequence length="93" mass="10544">MSSGLSKALYDTDPSKAHNPLDKKDAQTHPNTVDAAHLEHRAREKAEEETNMKNRKPTELAQDHGNKPSRGAEIDEELRKDDELRMKEKGIIQ</sequence>
<dbReference type="OMA" id="DQRSHAN"/>
<organism evidence="2 3">
    <name type="scientific">Dacryopinax primogenitus (strain DJM 731)</name>
    <name type="common">Brown rot fungus</name>
    <dbReference type="NCBI Taxonomy" id="1858805"/>
    <lineage>
        <taxon>Eukaryota</taxon>
        <taxon>Fungi</taxon>
        <taxon>Dikarya</taxon>
        <taxon>Basidiomycota</taxon>
        <taxon>Agaricomycotina</taxon>
        <taxon>Dacrymycetes</taxon>
        <taxon>Dacrymycetales</taxon>
        <taxon>Dacrymycetaceae</taxon>
        <taxon>Dacryopinax</taxon>
    </lineage>
</organism>
<evidence type="ECO:0000313" key="3">
    <source>
        <dbReference type="Proteomes" id="UP000030653"/>
    </source>
</evidence>
<accession>M5G2V4</accession>
<feature type="compositionally biased region" description="Basic and acidic residues" evidence="1">
    <location>
        <begin position="36"/>
        <end position="93"/>
    </location>
</feature>
<dbReference type="EMBL" id="JH795861">
    <property type="protein sequence ID" value="EJU02555.1"/>
    <property type="molecule type" value="Genomic_DNA"/>
</dbReference>
<proteinExistence type="predicted"/>
<evidence type="ECO:0000256" key="1">
    <source>
        <dbReference type="SAM" id="MobiDB-lite"/>
    </source>
</evidence>
<dbReference type="GeneID" id="63687536"/>
<dbReference type="PANTHER" id="PTHR39475">
    <property type="entry name" value="CONIDIATION-SPECIFIC PROTEIN 6"/>
    <property type="match status" value="1"/>
</dbReference>
<dbReference type="Proteomes" id="UP000030653">
    <property type="component" value="Unassembled WGS sequence"/>
</dbReference>
<dbReference type="RefSeq" id="XP_040629449.1">
    <property type="nucleotide sequence ID" value="XM_040772474.1"/>
</dbReference>
<name>M5G2V4_DACPD</name>
<feature type="compositionally biased region" description="Basic and acidic residues" evidence="1">
    <location>
        <begin position="13"/>
        <end position="27"/>
    </location>
</feature>
<keyword evidence="3" id="KW-1185">Reference proteome</keyword>
<dbReference type="AlphaFoldDB" id="M5G2V4"/>
<dbReference type="OrthoDB" id="3358750at2759"/>
<reference evidence="2 3" key="1">
    <citation type="journal article" date="2012" name="Science">
        <title>The Paleozoic origin of enzymatic lignin decomposition reconstructed from 31 fungal genomes.</title>
        <authorList>
            <person name="Floudas D."/>
            <person name="Binder M."/>
            <person name="Riley R."/>
            <person name="Barry K."/>
            <person name="Blanchette R.A."/>
            <person name="Henrissat B."/>
            <person name="Martinez A.T."/>
            <person name="Otillar R."/>
            <person name="Spatafora J.W."/>
            <person name="Yadav J.S."/>
            <person name="Aerts A."/>
            <person name="Benoit I."/>
            <person name="Boyd A."/>
            <person name="Carlson A."/>
            <person name="Copeland A."/>
            <person name="Coutinho P.M."/>
            <person name="de Vries R.P."/>
            <person name="Ferreira P."/>
            <person name="Findley K."/>
            <person name="Foster B."/>
            <person name="Gaskell J."/>
            <person name="Glotzer D."/>
            <person name="Gorecki P."/>
            <person name="Heitman J."/>
            <person name="Hesse C."/>
            <person name="Hori C."/>
            <person name="Igarashi K."/>
            <person name="Jurgens J.A."/>
            <person name="Kallen N."/>
            <person name="Kersten P."/>
            <person name="Kohler A."/>
            <person name="Kuees U."/>
            <person name="Kumar T.K.A."/>
            <person name="Kuo A."/>
            <person name="LaButti K."/>
            <person name="Larrondo L.F."/>
            <person name="Lindquist E."/>
            <person name="Ling A."/>
            <person name="Lombard V."/>
            <person name="Lucas S."/>
            <person name="Lundell T."/>
            <person name="Martin R."/>
            <person name="McLaughlin D.J."/>
            <person name="Morgenstern I."/>
            <person name="Morin E."/>
            <person name="Murat C."/>
            <person name="Nagy L.G."/>
            <person name="Nolan M."/>
            <person name="Ohm R.A."/>
            <person name="Patyshakuliyeva A."/>
            <person name="Rokas A."/>
            <person name="Ruiz-Duenas F.J."/>
            <person name="Sabat G."/>
            <person name="Salamov A."/>
            <person name="Samejima M."/>
            <person name="Schmutz J."/>
            <person name="Slot J.C."/>
            <person name="St John F."/>
            <person name="Stenlid J."/>
            <person name="Sun H."/>
            <person name="Sun S."/>
            <person name="Syed K."/>
            <person name="Tsang A."/>
            <person name="Wiebenga A."/>
            <person name="Young D."/>
            <person name="Pisabarro A."/>
            <person name="Eastwood D.C."/>
            <person name="Martin F."/>
            <person name="Cullen D."/>
            <person name="Grigoriev I.V."/>
            <person name="Hibbett D.S."/>
        </authorList>
    </citation>
    <scope>NUCLEOTIDE SEQUENCE [LARGE SCALE GENOMIC DNA]</scope>
    <source>
        <strain evidence="2 3">DJM-731 SS1</strain>
    </source>
</reference>
<dbReference type="PANTHER" id="PTHR39475:SF1">
    <property type="entry name" value="CONIDIATION-SPECIFIC PROTEIN 6"/>
    <property type="match status" value="1"/>
</dbReference>
<gene>
    <name evidence="2" type="ORF">DACRYDRAFT_21627</name>
</gene>
<protein>
    <submittedName>
        <fullName evidence="2">Uncharacterized protein</fullName>
    </submittedName>
</protein>